<name>A0A0X3BKH8_9EURY</name>
<dbReference type="EMBL" id="LT158599">
    <property type="protein sequence ID" value="CVK32034.1"/>
    <property type="molecule type" value="Genomic_DNA"/>
</dbReference>
<keyword evidence="1" id="KW-0378">Hydrolase</keyword>
<gene>
    <name evidence="1" type="ORF">MMAB1_0820</name>
</gene>
<reference evidence="1 2" key="1">
    <citation type="submission" date="2016-01" db="EMBL/GenBank/DDBJ databases">
        <authorList>
            <person name="Manzoor S."/>
        </authorList>
    </citation>
    <scope>NUCLEOTIDE SEQUENCE [LARGE SCALE GENOMIC DNA]</scope>
    <source>
        <strain evidence="1">Methanoculleus sp MAB1</strain>
    </source>
</reference>
<dbReference type="KEGG" id="mema:MMAB1_0820"/>
<evidence type="ECO:0000313" key="2">
    <source>
        <dbReference type="Proteomes" id="UP000069850"/>
    </source>
</evidence>
<evidence type="ECO:0000313" key="1">
    <source>
        <dbReference type="EMBL" id="CVK32034.1"/>
    </source>
</evidence>
<keyword evidence="1" id="KW-0547">Nucleotide-binding</keyword>
<organism evidence="1 2">
    <name type="scientific">Methanoculleus bourgensis</name>
    <dbReference type="NCBI Taxonomy" id="83986"/>
    <lineage>
        <taxon>Archaea</taxon>
        <taxon>Methanobacteriati</taxon>
        <taxon>Methanobacteriota</taxon>
        <taxon>Stenosarchaea group</taxon>
        <taxon>Methanomicrobia</taxon>
        <taxon>Methanomicrobiales</taxon>
        <taxon>Methanomicrobiaceae</taxon>
        <taxon>Methanoculleus</taxon>
    </lineage>
</organism>
<dbReference type="EC" id="3.6.1.-" evidence="1"/>
<protein>
    <submittedName>
        <fullName evidence="1">ATP-dependent DNA helicase RecG</fullName>
        <ecNumber evidence="1">3.6.1.-</ecNumber>
    </submittedName>
</protein>
<accession>A0A0X3BKH8</accession>
<proteinExistence type="predicted"/>
<dbReference type="AlphaFoldDB" id="A0A0X3BKH8"/>
<dbReference type="GO" id="GO:0004386">
    <property type="term" value="F:helicase activity"/>
    <property type="evidence" value="ECO:0007669"/>
    <property type="project" value="UniProtKB-KW"/>
</dbReference>
<dbReference type="Proteomes" id="UP000069850">
    <property type="component" value="Chromosome 1"/>
</dbReference>
<sequence length="164" mass="19203">MVRVSIPGRVIDERYTRILIERKDLTLMDVIALDKVQKGYPISKEERELLRKKNLIEGRHPNLYVSESVAAKTDTQADYIRNRSFDRAYFKDMVVAYLRTYHEAKRAEIEKLLLDKVSDALNKEQKRQFIKDLLQEMRKEGTIRTIGITRGAKWVLAHDPEDGV</sequence>
<dbReference type="GO" id="GO:0016787">
    <property type="term" value="F:hydrolase activity"/>
    <property type="evidence" value="ECO:0007669"/>
    <property type="project" value="UniProtKB-KW"/>
</dbReference>
<keyword evidence="1" id="KW-0067">ATP-binding</keyword>
<keyword evidence="1" id="KW-0347">Helicase</keyword>